<dbReference type="Gene3D" id="2.60.40.10">
    <property type="entry name" value="Immunoglobulins"/>
    <property type="match status" value="3"/>
</dbReference>
<proteinExistence type="inferred from homology"/>
<dbReference type="InterPro" id="IPR003599">
    <property type="entry name" value="Ig_sub"/>
</dbReference>
<feature type="region of interest" description="Disordered" evidence="8">
    <location>
        <begin position="435"/>
        <end position="460"/>
    </location>
</feature>
<feature type="transmembrane region" description="Helical" evidence="9">
    <location>
        <begin position="380"/>
        <end position="404"/>
    </location>
</feature>
<dbReference type="GO" id="GO:0007155">
    <property type="term" value="P:cell adhesion"/>
    <property type="evidence" value="ECO:0007669"/>
    <property type="project" value="UniProtKB-KW"/>
</dbReference>
<keyword evidence="3" id="KW-0430">Lectin</keyword>
<dbReference type="GO" id="GO:0033691">
    <property type="term" value="F:sialic acid binding"/>
    <property type="evidence" value="ECO:0007669"/>
    <property type="project" value="TreeGrafter"/>
</dbReference>
<sequence length="552" mass="61791">MFKMQTISSCTILSMLLLNILCTGHGNKHWSITFNPPEVTAVPGLCALISCTFTYPDKAKPIDNVQWRVCSITGECKNDIFKGKVSTQNELEEKDTETKRIKMLEPDLTENNCSIIMKDIKAEDENEYAFRVEGQQTYKNTFNPTVKIIIQDKPIMDVPPLRDGVEANLTCSAPFPCPETHPEIKWWIKTREGNILSYKDDNITLITSTSLYLSTLTLTPTSELHNATVGCDVNYGDKTISTSKTLGVMYVQTLRILGNDRLREGDTLSLICTVESHPPSSDPVWSFNGSTDTIRNHTSAENLMITNVRKEHAGIYVCEMTYRNETLKASITISVIRDTNESKINESLTPESENKPEKNDTLNANQTTVDFIKNLEISTILTFVAGMACSAFIFSMILCCWVFCHRGKKHKVLTENPNTDINLETVQTDVAQSGTNEQTPLHGELNGGTLNTGAPTDGAEEEEAVEMQAREAEYASIDYSLLKNRPPEEVEREPTNTDYAEVKRQKIGDGKQREDLQDGDDQTETPDQKQMEGEEELYSNSQMLKSQGAKES</sequence>
<evidence type="ECO:0000256" key="2">
    <source>
        <dbReference type="ARBA" id="ARBA00022692"/>
    </source>
</evidence>
<dbReference type="EMBL" id="JAWDJR010000015">
    <property type="protein sequence ID" value="KAK9962517.1"/>
    <property type="molecule type" value="Genomic_DNA"/>
</dbReference>
<evidence type="ECO:0000256" key="7">
    <source>
        <dbReference type="ARBA" id="ARBA00038361"/>
    </source>
</evidence>
<dbReference type="InterPro" id="IPR013106">
    <property type="entry name" value="Ig_V-set"/>
</dbReference>
<evidence type="ECO:0000256" key="3">
    <source>
        <dbReference type="ARBA" id="ARBA00022734"/>
    </source>
</evidence>
<accession>A0AAW1ZNG5</accession>
<evidence type="ECO:0000256" key="9">
    <source>
        <dbReference type="SAM" id="Phobius"/>
    </source>
</evidence>
<feature type="domain" description="Ig-like" evidence="11">
    <location>
        <begin position="249"/>
        <end position="334"/>
    </location>
</feature>
<dbReference type="GO" id="GO:0005886">
    <property type="term" value="C:plasma membrane"/>
    <property type="evidence" value="ECO:0007669"/>
    <property type="project" value="TreeGrafter"/>
</dbReference>
<dbReference type="SUPFAM" id="SSF48726">
    <property type="entry name" value="Immunoglobulin"/>
    <property type="match status" value="3"/>
</dbReference>
<dbReference type="GO" id="GO:0030246">
    <property type="term" value="F:carbohydrate binding"/>
    <property type="evidence" value="ECO:0007669"/>
    <property type="project" value="UniProtKB-KW"/>
</dbReference>
<dbReference type="PANTHER" id="PTHR12035">
    <property type="entry name" value="SIALIC ACID BINDING IMMUNOGLOBULIN-LIKE LECTIN"/>
    <property type="match status" value="1"/>
</dbReference>
<evidence type="ECO:0000313" key="13">
    <source>
        <dbReference type="Proteomes" id="UP001479290"/>
    </source>
</evidence>
<evidence type="ECO:0000256" key="5">
    <source>
        <dbReference type="ARBA" id="ARBA00022989"/>
    </source>
</evidence>
<comment type="subcellular location">
    <subcellularLocation>
        <location evidence="1">Membrane</location>
        <topology evidence="1">Single-pass membrane protein</topology>
    </subcellularLocation>
</comment>
<dbReference type="PANTHER" id="PTHR12035:SF128">
    <property type="entry name" value="BRANCHED CHAIN KETO ACID DEHYDROGENASE E1 SUBUNIT BETA,-LIKE-RELATED"/>
    <property type="match status" value="1"/>
</dbReference>
<dbReference type="InterPro" id="IPR007110">
    <property type="entry name" value="Ig-like_dom"/>
</dbReference>
<evidence type="ECO:0000256" key="6">
    <source>
        <dbReference type="ARBA" id="ARBA00023136"/>
    </source>
</evidence>
<keyword evidence="10" id="KW-0732">Signal</keyword>
<name>A0AAW1ZNG5_CULAL</name>
<comment type="similarity">
    <text evidence="7">Belongs to the immunoglobulin superfamily. SIGLEC (sialic acid binding Ig-like lectin) family.</text>
</comment>
<keyword evidence="5 9" id="KW-1133">Transmembrane helix</keyword>
<feature type="chain" id="PRO_5043396729" description="Ig-like domain-containing protein" evidence="10">
    <location>
        <begin position="27"/>
        <end position="552"/>
    </location>
</feature>
<dbReference type="Pfam" id="PF07686">
    <property type="entry name" value="V-set"/>
    <property type="match status" value="1"/>
</dbReference>
<gene>
    <name evidence="12" type="ORF">ABG768_007875</name>
</gene>
<protein>
    <recommendedName>
        <fullName evidence="11">Ig-like domain-containing protein</fullName>
    </recommendedName>
</protein>
<keyword evidence="13" id="KW-1185">Reference proteome</keyword>
<evidence type="ECO:0000256" key="1">
    <source>
        <dbReference type="ARBA" id="ARBA00004167"/>
    </source>
</evidence>
<keyword evidence="6 9" id="KW-0472">Membrane</keyword>
<feature type="region of interest" description="Disordered" evidence="8">
    <location>
        <begin position="478"/>
        <end position="552"/>
    </location>
</feature>
<keyword evidence="4" id="KW-0130">Cell adhesion</keyword>
<dbReference type="PROSITE" id="PS50835">
    <property type="entry name" value="IG_LIKE"/>
    <property type="match status" value="2"/>
</dbReference>
<evidence type="ECO:0000256" key="4">
    <source>
        <dbReference type="ARBA" id="ARBA00022889"/>
    </source>
</evidence>
<comment type="caution">
    <text evidence="12">The sequence shown here is derived from an EMBL/GenBank/DDBJ whole genome shotgun (WGS) entry which is preliminary data.</text>
</comment>
<keyword evidence="2 9" id="KW-0812">Transmembrane</keyword>
<reference evidence="12 13" key="1">
    <citation type="submission" date="2024-05" db="EMBL/GenBank/DDBJ databases">
        <title>A high-quality chromosomal-level genome assembly of Topmouth culter (Culter alburnus).</title>
        <authorList>
            <person name="Zhao H."/>
        </authorList>
    </citation>
    <scope>NUCLEOTIDE SEQUENCE [LARGE SCALE GENOMIC DNA]</scope>
    <source>
        <strain evidence="12">CATC2023</strain>
        <tissue evidence="12">Muscle</tissue>
    </source>
</reference>
<feature type="signal peptide" evidence="10">
    <location>
        <begin position="1"/>
        <end position="26"/>
    </location>
</feature>
<dbReference type="Pfam" id="PF13927">
    <property type="entry name" value="Ig_3"/>
    <property type="match status" value="1"/>
</dbReference>
<evidence type="ECO:0000256" key="8">
    <source>
        <dbReference type="SAM" id="MobiDB-lite"/>
    </source>
</evidence>
<dbReference type="AlphaFoldDB" id="A0AAW1ZNG5"/>
<feature type="compositionally biased region" description="Basic and acidic residues" evidence="8">
    <location>
        <begin position="485"/>
        <end position="516"/>
    </location>
</feature>
<dbReference type="InterPro" id="IPR036179">
    <property type="entry name" value="Ig-like_dom_sf"/>
</dbReference>
<evidence type="ECO:0000256" key="10">
    <source>
        <dbReference type="SAM" id="SignalP"/>
    </source>
</evidence>
<evidence type="ECO:0000313" key="12">
    <source>
        <dbReference type="EMBL" id="KAK9962517.1"/>
    </source>
</evidence>
<dbReference type="SMART" id="SM00409">
    <property type="entry name" value="IG"/>
    <property type="match status" value="3"/>
</dbReference>
<dbReference type="Proteomes" id="UP001479290">
    <property type="component" value="Unassembled WGS sequence"/>
</dbReference>
<feature type="domain" description="Ig-like" evidence="11">
    <location>
        <begin position="144"/>
        <end position="247"/>
    </location>
</feature>
<evidence type="ECO:0000259" key="11">
    <source>
        <dbReference type="PROSITE" id="PS50835"/>
    </source>
</evidence>
<dbReference type="InterPro" id="IPR013783">
    <property type="entry name" value="Ig-like_fold"/>
</dbReference>
<dbReference type="InterPro" id="IPR051036">
    <property type="entry name" value="SIGLEC"/>
</dbReference>
<organism evidence="12 13">
    <name type="scientific">Culter alburnus</name>
    <name type="common">Topmouth culter</name>
    <dbReference type="NCBI Taxonomy" id="194366"/>
    <lineage>
        <taxon>Eukaryota</taxon>
        <taxon>Metazoa</taxon>
        <taxon>Chordata</taxon>
        <taxon>Craniata</taxon>
        <taxon>Vertebrata</taxon>
        <taxon>Euteleostomi</taxon>
        <taxon>Actinopterygii</taxon>
        <taxon>Neopterygii</taxon>
        <taxon>Teleostei</taxon>
        <taxon>Ostariophysi</taxon>
        <taxon>Cypriniformes</taxon>
        <taxon>Xenocyprididae</taxon>
        <taxon>Xenocypridinae</taxon>
        <taxon>Culter</taxon>
    </lineage>
</organism>